<feature type="transmembrane region" description="Helical" evidence="1">
    <location>
        <begin position="38"/>
        <end position="60"/>
    </location>
</feature>
<dbReference type="EMBL" id="BDGJ01000018">
    <property type="protein sequence ID" value="GAW91444.1"/>
    <property type="molecule type" value="Genomic_DNA"/>
</dbReference>
<gene>
    <name evidence="2" type="ORF">KKC1_06060</name>
</gene>
<reference evidence="3" key="1">
    <citation type="journal article" date="2017" name="Appl. Environ. Microbiol.">
        <title>Genomic analysis of Calderihabitans maritimus KKC1, a thermophilic hydrogenogenic carboxydotrophic bacterium isolated from marine sediment.</title>
        <authorList>
            <person name="Omae K."/>
            <person name="Yoneda Y."/>
            <person name="Fukuyama Y."/>
            <person name="Yoshida T."/>
            <person name="Sako Y."/>
        </authorList>
    </citation>
    <scope>NUCLEOTIDE SEQUENCE [LARGE SCALE GENOMIC DNA]</scope>
    <source>
        <strain evidence="3">KKC1</strain>
    </source>
</reference>
<name>A0A1Z5HPK3_9FIRM</name>
<evidence type="ECO:0000313" key="2">
    <source>
        <dbReference type="EMBL" id="GAW91444.1"/>
    </source>
</evidence>
<comment type="caution">
    <text evidence="2">The sequence shown here is derived from an EMBL/GenBank/DDBJ whole genome shotgun (WGS) entry which is preliminary data.</text>
</comment>
<keyword evidence="1" id="KW-0472">Membrane</keyword>
<feature type="transmembrane region" description="Helical" evidence="1">
    <location>
        <begin position="6"/>
        <end position="26"/>
    </location>
</feature>
<dbReference type="RefSeq" id="WP_088552976.1">
    <property type="nucleotide sequence ID" value="NZ_BDGJ01000018.1"/>
</dbReference>
<keyword evidence="1" id="KW-0812">Transmembrane</keyword>
<keyword evidence="3" id="KW-1185">Reference proteome</keyword>
<dbReference type="Proteomes" id="UP000197032">
    <property type="component" value="Unassembled WGS sequence"/>
</dbReference>
<protein>
    <submittedName>
        <fullName evidence="2">Copper-translocating P-type ATPase</fullName>
    </submittedName>
</protein>
<evidence type="ECO:0000256" key="1">
    <source>
        <dbReference type="SAM" id="Phobius"/>
    </source>
</evidence>
<sequence>MKFLVAWSLALILLFTVSLDWYLVNYKLAIKNRLLKGFSLLFLGAGIFLLTSIVTIIVVWPPFWPI</sequence>
<proteinExistence type="predicted"/>
<accession>A0A1Z5HPK3</accession>
<evidence type="ECO:0000313" key="3">
    <source>
        <dbReference type="Proteomes" id="UP000197032"/>
    </source>
</evidence>
<organism evidence="2 3">
    <name type="scientific">Calderihabitans maritimus</name>
    <dbReference type="NCBI Taxonomy" id="1246530"/>
    <lineage>
        <taxon>Bacteria</taxon>
        <taxon>Bacillati</taxon>
        <taxon>Bacillota</taxon>
        <taxon>Clostridia</taxon>
        <taxon>Neomoorellales</taxon>
        <taxon>Calderihabitantaceae</taxon>
        <taxon>Calderihabitans</taxon>
    </lineage>
</organism>
<dbReference type="AlphaFoldDB" id="A0A1Z5HPK3"/>
<keyword evidence="1" id="KW-1133">Transmembrane helix</keyword>